<feature type="transmembrane region" description="Helical" evidence="1">
    <location>
        <begin position="109"/>
        <end position="130"/>
    </location>
</feature>
<evidence type="ECO:0000256" key="1">
    <source>
        <dbReference type="SAM" id="Phobius"/>
    </source>
</evidence>
<feature type="transmembrane region" description="Helical" evidence="1">
    <location>
        <begin position="590"/>
        <end position="610"/>
    </location>
</feature>
<evidence type="ECO:0000313" key="3">
    <source>
        <dbReference type="Proteomes" id="UP000035760"/>
    </source>
</evidence>
<name>W6M872_9GAMM</name>
<reference evidence="2" key="2">
    <citation type="submission" date="2014-03" db="EMBL/GenBank/DDBJ databases">
        <title>Candidatus Competibacter-lineage genomes retrieved from metagenomes reveal functional metabolic diversity.</title>
        <authorList>
            <person name="McIlroy S.J."/>
            <person name="Albertsen M."/>
            <person name="Andresen E.K."/>
            <person name="Saunders A.M."/>
            <person name="Kristiansen R."/>
            <person name="Stokholm-Bjerregaard M."/>
            <person name="Nielsen K.L."/>
            <person name="Nielsen P.H."/>
        </authorList>
    </citation>
    <scope>NUCLEOTIDE SEQUENCE</scope>
    <source>
        <strain evidence="2">Run_A_D11</strain>
    </source>
</reference>
<evidence type="ECO:0000313" key="2">
    <source>
        <dbReference type="EMBL" id="CDI03787.1"/>
    </source>
</evidence>
<comment type="caution">
    <text evidence="2">The sequence shown here is derived from an EMBL/GenBank/DDBJ whole genome shotgun (WGS) entry which is preliminary data.</text>
</comment>
<feature type="transmembrane region" description="Helical" evidence="1">
    <location>
        <begin position="210"/>
        <end position="232"/>
    </location>
</feature>
<dbReference type="AlphaFoldDB" id="W6M872"/>
<keyword evidence="1" id="KW-1133">Transmembrane helix</keyword>
<reference evidence="2" key="1">
    <citation type="submission" date="2013-07" db="EMBL/GenBank/DDBJ databases">
        <authorList>
            <person name="McIlroy S."/>
        </authorList>
    </citation>
    <scope>NUCLEOTIDE SEQUENCE [LARGE SCALE GENOMIC DNA]</scope>
    <source>
        <strain evidence="2">Run_A_D11</strain>
    </source>
</reference>
<dbReference type="Proteomes" id="UP000035760">
    <property type="component" value="Unassembled WGS sequence"/>
</dbReference>
<dbReference type="RefSeq" id="WP_048674919.1">
    <property type="nucleotide sequence ID" value="NZ_CBTJ020000076.1"/>
</dbReference>
<feature type="transmembrane region" description="Helical" evidence="1">
    <location>
        <begin position="185"/>
        <end position="203"/>
    </location>
</feature>
<dbReference type="EMBL" id="CBTJ020000076">
    <property type="protein sequence ID" value="CDI03787.1"/>
    <property type="molecule type" value="Genomic_DNA"/>
</dbReference>
<sequence length="661" mass="75388">MKRIASPYPIVIILFILTKLWLVSDQGLVAFAHAAHDDLLFVRLANYLIQLEWLGPYDNLTLIKGPFYPLWIATTFLIGIPLLLSQHLLYIAACLITERALQSLFIEKPWRIIIFIFLLFNPVTFTWEMTRVLRESLYPGLTLLIVASTILLFTHRHRPTSQSAGWALVCGLSIAAFWLTREEGIWILPFLVPIILWIITALFTKPRNWCTILIVAIPVLMPLLAIQAVSMINLVHYGIFTTVELKTPELKAAYGALTRVRPVEHKSQVPVTKETRLRIYQVSPAFSELRPYFEKEGFWTVETILKDNNPSYSKEIKGGWFIWALRDAVAEAGYFKSGAQAAQFFQRLADEVNAACQAQKLDCLAERASLMPPWQFEYLAPTIQNFISGLRMLITFSEIPVEPFISMGPNDNLLMFQDLTREHLSTWPLKVKGWVVHASDKKLTVTMVEPSYNATTSSAQLEASPDVYQHFLRENREIPSANNARFEVSGYCIDTCLLRIFDGNKQLAEVPLKKGQTTWFADPLWIFIDKISSYSVLPRQAQLEKIKLSLRKKIATTYQLTIPIFALITIIIFSIWSFHSIKTRTLTAMGFIALSIAAAICTRLLILAIIESTSFTGITPRYLAPLYPMTLLCASLFIIDALHEIEILNLYRHLRSWLKIE</sequence>
<accession>W6M872</accession>
<gene>
    <name evidence="2" type="ORF">BN873_660021</name>
</gene>
<keyword evidence="3" id="KW-1185">Reference proteome</keyword>
<organism evidence="2 3">
    <name type="scientific">Candidatus Competibacter denitrificans Run_A_D11</name>
    <dbReference type="NCBI Taxonomy" id="1400863"/>
    <lineage>
        <taxon>Bacteria</taxon>
        <taxon>Pseudomonadati</taxon>
        <taxon>Pseudomonadota</taxon>
        <taxon>Gammaproteobacteria</taxon>
        <taxon>Candidatus Competibacteraceae</taxon>
        <taxon>Candidatus Competibacter</taxon>
    </lineage>
</organism>
<feature type="transmembrane region" description="Helical" evidence="1">
    <location>
        <begin position="622"/>
        <end position="642"/>
    </location>
</feature>
<dbReference type="OrthoDB" id="447058at2"/>
<keyword evidence="1" id="KW-0812">Transmembrane</keyword>
<feature type="transmembrane region" description="Helical" evidence="1">
    <location>
        <begin position="163"/>
        <end position="179"/>
    </location>
</feature>
<keyword evidence="1" id="KW-0472">Membrane</keyword>
<protein>
    <submittedName>
        <fullName evidence="2">Uncharacterized protein</fullName>
    </submittedName>
</protein>
<feature type="transmembrane region" description="Helical" evidence="1">
    <location>
        <begin position="558"/>
        <end position="578"/>
    </location>
</feature>
<feature type="transmembrane region" description="Helical" evidence="1">
    <location>
        <begin position="70"/>
        <end position="97"/>
    </location>
</feature>
<dbReference type="STRING" id="1400863.BN873_660021"/>
<proteinExistence type="predicted"/>
<feature type="transmembrane region" description="Helical" evidence="1">
    <location>
        <begin position="136"/>
        <end position="154"/>
    </location>
</feature>